<organism evidence="5 6">
    <name type="scientific">Varroa destructor</name>
    <name type="common">Honeybee mite</name>
    <dbReference type="NCBI Taxonomy" id="109461"/>
    <lineage>
        <taxon>Eukaryota</taxon>
        <taxon>Metazoa</taxon>
        <taxon>Ecdysozoa</taxon>
        <taxon>Arthropoda</taxon>
        <taxon>Chelicerata</taxon>
        <taxon>Arachnida</taxon>
        <taxon>Acari</taxon>
        <taxon>Parasitiformes</taxon>
        <taxon>Mesostigmata</taxon>
        <taxon>Gamasina</taxon>
        <taxon>Dermanyssoidea</taxon>
        <taxon>Varroidae</taxon>
        <taxon>Varroa</taxon>
    </lineage>
</organism>
<dbReference type="InterPro" id="IPR039045">
    <property type="entry name" value="SCHIP_1"/>
</dbReference>
<name>A0A7M7IYF6_VARDE</name>
<feature type="compositionally biased region" description="Polar residues" evidence="3">
    <location>
        <begin position="1"/>
        <end position="15"/>
    </location>
</feature>
<dbReference type="RefSeq" id="XP_022643353.1">
    <property type="nucleotide sequence ID" value="XM_022787618.1"/>
</dbReference>
<dbReference type="KEGG" id="vde:111242798"/>
<dbReference type="PANTHER" id="PTHR13103:SF2">
    <property type="entry name" value="IQCJ-SCHIP1 READTHROUGH TRANSCRIPT PROTEIN-RELATED"/>
    <property type="match status" value="1"/>
</dbReference>
<evidence type="ECO:0000256" key="2">
    <source>
        <dbReference type="SAM" id="Coils"/>
    </source>
</evidence>
<dbReference type="EnsemblMetazoa" id="XM_022787621">
    <property type="protein sequence ID" value="XP_022643356"/>
    <property type="gene ID" value="LOC111242798"/>
</dbReference>
<feature type="compositionally biased region" description="Polar residues" evidence="3">
    <location>
        <begin position="32"/>
        <end position="41"/>
    </location>
</feature>
<dbReference type="EnsemblMetazoa" id="XM_022787618">
    <property type="protein sequence ID" value="XP_022643353"/>
    <property type="gene ID" value="LOC111242798"/>
</dbReference>
<evidence type="ECO:0000256" key="3">
    <source>
        <dbReference type="SAM" id="MobiDB-lite"/>
    </source>
</evidence>
<dbReference type="CTD" id="29970"/>
<dbReference type="Proteomes" id="UP000594260">
    <property type="component" value="Unplaced"/>
</dbReference>
<keyword evidence="6" id="KW-1185">Reference proteome</keyword>
<dbReference type="EnsemblMetazoa" id="XM_022787619">
    <property type="protein sequence ID" value="XP_022643354"/>
    <property type="gene ID" value="LOC111242798"/>
</dbReference>
<dbReference type="GO" id="GO:0030054">
    <property type="term" value="C:cell junction"/>
    <property type="evidence" value="ECO:0007669"/>
    <property type="project" value="TreeGrafter"/>
</dbReference>
<accession>A0A7M7IYF6</accession>
<evidence type="ECO:0000259" key="4">
    <source>
        <dbReference type="Pfam" id="PF10148"/>
    </source>
</evidence>
<dbReference type="RefSeq" id="XP_022643354.1">
    <property type="nucleotide sequence ID" value="XM_022787619.1"/>
</dbReference>
<dbReference type="GeneID" id="111242798"/>
<reference evidence="5" key="1">
    <citation type="submission" date="2021-01" db="UniProtKB">
        <authorList>
            <consortium name="EnsemblMetazoa"/>
        </authorList>
    </citation>
    <scope>IDENTIFICATION</scope>
</reference>
<dbReference type="InParanoid" id="A0A7M7IYF6"/>
<dbReference type="RefSeq" id="XP_022643355.1">
    <property type="nucleotide sequence ID" value="XM_022787620.1"/>
</dbReference>
<feature type="compositionally biased region" description="Low complexity" evidence="3">
    <location>
        <begin position="16"/>
        <end position="25"/>
    </location>
</feature>
<dbReference type="RefSeq" id="XP_022643356.1">
    <property type="nucleotide sequence ID" value="XM_022787621.1"/>
</dbReference>
<dbReference type="InterPro" id="IPR015649">
    <property type="entry name" value="SCHIP_1_C"/>
</dbReference>
<evidence type="ECO:0000313" key="6">
    <source>
        <dbReference type="Proteomes" id="UP000594260"/>
    </source>
</evidence>
<dbReference type="EnsemblMetazoa" id="XM_022787620">
    <property type="protein sequence ID" value="XP_022643355"/>
    <property type="gene ID" value="LOC111242798"/>
</dbReference>
<feature type="compositionally biased region" description="Low complexity" evidence="3">
    <location>
        <begin position="47"/>
        <end position="59"/>
    </location>
</feature>
<dbReference type="GO" id="GO:0005886">
    <property type="term" value="C:plasma membrane"/>
    <property type="evidence" value="ECO:0007669"/>
    <property type="project" value="TreeGrafter"/>
</dbReference>
<protein>
    <recommendedName>
        <fullName evidence="4">Schwannomin interacting protein 1 C-terminal domain-containing protein</fullName>
    </recommendedName>
</protein>
<feature type="coiled-coil region" evidence="2">
    <location>
        <begin position="280"/>
        <end position="314"/>
    </location>
</feature>
<sequence>MHLSVISNPTSPPDQLSSELEPMSLSEDEDLANNNECSTADTAAEHSSISGSSSTTDSDLSSNVNFGFYQNGNLNDLSSGDTEETEELIRKAAQALLDRTPLRARQLAPSRSLHSIRNHIQPQPLPPTDYSRQVRMRPCNEREEIRQRLAMLDIDDGDLLIPRTSESSPEDIKVEAKAAEVRPPRKSRVQRPTSFPCRRKPIRLGCMTPICTDDQSFSARKTRLMAEARLALAQAPEVARRELSRQRELRALQRRSAVASLLLPPGARRFTRPVLSKMSVAKLQLILSDLQSQVERLNEELVKSLLQRDELNMERDGKLVDIEDLDRIEPDCNTSLLSTLVTTM</sequence>
<dbReference type="OrthoDB" id="6260144at2759"/>
<evidence type="ECO:0000313" key="5">
    <source>
        <dbReference type="EnsemblMetazoa" id="XP_022643354"/>
    </source>
</evidence>
<proteinExistence type="predicted"/>
<keyword evidence="1 2" id="KW-0175">Coiled coil</keyword>
<dbReference type="GO" id="GO:0035332">
    <property type="term" value="P:positive regulation of hippo signaling"/>
    <property type="evidence" value="ECO:0007669"/>
    <property type="project" value="TreeGrafter"/>
</dbReference>
<feature type="domain" description="Schwannomin interacting protein 1 C-terminal" evidence="4">
    <location>
        <begin position="185"/>
        <end position="327"/>
    </location>
</feature>
<dbReference type="PANTHER" id="PTHR13103">
    <property type="entry name" value="SCHWANNOMIN INTERACTING PROTEIN 1"/>
    <property type="match status" value="1"/>
</dbReference>
<feature type="region of interest" description="Disordered" evidence="3">
    <location>
        <begin position="1"/>
        <end position="59"/>
    </location>
</feature>
<dbReference type="Pfam" id="PF10148">
    <property type="entry name" value="SCHIP-1_C"/>
    <property type="match status" value="1"/>
</dbReference>
<evidence type="ECO:0000256" key="1">
    <source>
        <dbReference type="ARBA" id="ARBA00023054"/>
    </source>
</evidence>
<dbReference type="AlphaFoldDB" id="A0A7M7IYF6"/>